<dbReference type="AlphaFoldDB" id="M4VBB9"/>
<dbReference type="eggNOG" id="COG1943">
    <property type="taxonomic scope" value="Bacteria"/>
</dbReference>
<dbReference type="STRING" id="1184267.A11Q_2476"/>
<dbReference type="RefSeq" id="WP_015471182.1">
    <property type="nucleotide sequence ID" value="NC_020813.1"/>
</dbReference>
<proteinExistence type="predicted"/>
<feature type="domain" description="Transposase IS200-like" evidence="1">
    <location>
        <begin position="9"/>
        <end position="124"/>
    </location>
</feature>
<dbReference type="GO" id="GO:0006313">
    <property type="term" value="P:DNA transposition"/>
    <property type="evidence" value="ECO:0007669"/>
    <property type="project" value="InterPro"/>
</dbReference>
<dbReference type="PATRIC" id="fig|1184267.3.peg.2503"/>
<dbReference type="SUPFAM" id="SSF143422">
    <property type="entry name" value="Transposase IS200-like"/>
    <property type="match status" value="1"/>
</dbReference>
<sequence length="212" mass="24756">MARAQAILQSQFPYHITGRCINREWFHLHLELVWSIFSEELYVTSKIYNLQIHSFVLMSNHFHLIASTPDANISQCLHRLIGVVSRRLNECGNRINGTFAGRHFKTILQHPNYFLNTYKYVYRNPIAAGLCQRAEEYPYSTLYGLLGQAYLIIPVLEDTTLFSDVEGTLQWLNTTPNSEHWESVRYALKRSYFQPRKNREDGKVTLTLNDLI</sequence>
<dbReference type="InterPro" id="IPR036515">
    <property type="entry name" value="Transposase_17_sf"/>
</dbReference>
<dbReference type="Proteomes" id="UP000012040">
    <property type="component" value="Chromosome"/>
</dbReference>
<accession>M4VBB9</accession>
<dbReference type="PANTHER" id="PTHR34322:SF2">
    <property type="entry name" value="TRANSPOSASE IS200-LIKE DOMAIN-CONTAINING PROTEIN"/>
    <property type="match status" value="1"/>
</dbReference>
<dbReference type="KEGG" id="bex:A11Q_2476"/>
<evidence type="ECO:0000313" key="2">
    <source>
        <dbReference type="EMBL" id="AGH96692.1"/>
    </source>
</evidence>
<dbReference type="Gene3D" id="3.30.70.1290">
    <property type="entry name" value="Transposase IS200-like"/>
    <property type="match status" value="1"/>
</dbReference>
<name>M4VBB9_9BACT</name>
<dbReference type="EMBL" id="CP003537">
    <property type="protein sequence ID" value="AGH96692.1"/>
    <property type="molecule type" value="Genomic_DNA"/>
</dbReference>
<reference evidence="2 3" key="1">
    <citation type="journal article" date="2013" name="ISME J.">
        <title>By their genes ye shall know them: genomic signatures of predatory bacteria.</title>
        <authorList>
            <person name="Pasternak Z."/>
            <person name="Pietrokovski S."/>
            <person name="Rotem O."/>
            <person name="Gophna U."/>
            <person name="Lurie-Weinberger M.N."/>
            <person name="Jurkevitch E."/>
        </authorList>
    </citation>
    <scope>NUCLEOTIDE SEQUENCE [LARGE SCALE GENOMIC DNA]</scope>
    <source>
        <strain evidence="2 3">JSS</strain>
    </source>
</reference>
<evidence type="ECO:0000313" key="3">
    <source>
        <dbReference type="Proteomes" id="UP000012040"/>
    </source>
</evidence>
<organism evidence="2 3">
    <name type="scientific">Pseudobdellovibrio exovorus JSS</name>
    <dbReference type="NCBI Taxonomy" id="1184267"/>
    <lineage>
        <taxon>Bacteria</taxon>
        <taxon>Pseudomonadati</taxon>
        <taxon>Bdellovibrionota</taxon>
        <taxon>Bdellovibrionia</taxon>
        <taxon>Bdellovibrionales</taxon>
        <taxon>Pseudobdellovibrionaceae</taxon>
        <taxon>Pseudobdellovibrio</taxon>
    </lineage>
</organism>
<protein>
    <recommendedName>
        <fullName evidence="1">Transposase IS200-like domain-containing protein</fullName>
    </recommendedName>
</protein>
<dbReference type="SMART" id="SM01321">
    <property type="entry name" value="Y1_Tnp"/>
    <property type="match status" value="1"/>
</dbReference>
<dbReference type="InterPro" id="IPR002686">
    <property type="entry name" value="Transposase_17"/>
</dbReference>
<evidence type="ECO:0000259" key="1">
    <source>
        <dbReference type="SMART" id="SM01321"/>
    </source>
</evidence>
<dbReference type="GO" id="GO:0003677">
    <property type="term" value="F:DNA binding"/>
    <property type="evidence" value="ECO:0007669"/>
    <property type="project" value="InterPro"/>
</dbReference>
<dbReference type="GO" id="GO:0004803">
    <property type="term" value="F:transposase activity"/>
    <property type="evidence" value="ECO:0007669"/>
    <property type="project" value="InterPro"/>
</dbReference>
<gene>
    <name evidence="2" type="ORF">A11Q_2476</name>
</gene>
<dbReference type="Pfam" id="PF01797">
    <property type="entry name" value="Y1_Tnp"/>
    <property type="match status" value="1"/>
</dbReference>
<dbReference type="PANTHER" id="PTHR34322">
    <property type="entry name" value="TRANSPOSASE, Y1_TNP DOMAIN-CONTAINING"/>
    <property type="match status" value="1"/>
</dbReference>
<keyword evidence="3" id="KW-1185">Reference proteome</keyword>
<dbReference type="OrthoDB" id="9814067at2"/>
<dbReference type="HOGENOM" id="CLU_1264870_0_0_7"/>